<evidence type="ECO:0000313" key="2">
    <source>
        <dbReference type="Proteomes" id="UP001596119"/>
    </source>
</evidence>
<proteinExistence type="predicted"/>
<dbReference type="InterPro" id="IPR011048">
    <property type="entry name" value="Haem_d1_sf"/>
</dbReference>
<dbReference type="Gene3D" id="2.130.10.10">
    <property type="entry name" value="YVTN repeat-like/Quinoprotein amine dehydrogenase"/>
    <property type="match status" value="2"/>
</dbReference>
<dbReference type="PANTHER" id="PTHR47197">
    <property type="entry name" value="PROTEIN NIRF"/>
    <property type="match status" value="1"/>
</dbReference>
<evidence type="ECO:0000313" key="1">
    <source>
        <dbReference type="EMBL" id="MFC5951449.1"/>
    </source>
</evidence>
<gene>
    <name evidence="1" type="ORF">ACFQH9_24580</name>
</gene>
<dbReference type="Proteomes" id="UP001596119">
    <property type="component" value="Unassembled WGS sequence"/>
</dbReference>
<dbReference type="PANTHER" id="PTHR47197:SF3">
    <property type="entry name" value="DIHYDRO-HEME D1 DEHYDROGENASE"/>
    <property type="match status" value="1"/>
</dbReference>
<dbReference type="InterPro" id="IPR015943">
    <property type="entry name" value="WD40/YVTN_repeat-like_dom_sf"/>
</dbReference>
<organism evidence="1 2">
    <name type="scientific">Pseudonocardia lutea</name>
    <dbReference type="NCBI Taxonomy" id="2172015"/>
    <lineage>
        <taxon>Bacteria</taxon>
        <taxon>Bacillati</taxon>
        <taxon>Actinomycetota</taxon>
        <taxon>Actinomycetes</taxon>
        <taxon>Pseudonocardiales</taxon>
        <taxon>Pseudonocardiaceae</taxon>
        <taxon>Pseudonocardia</taxon>
    </lineage>
</organism>
<dbReference type="EMBL" id="JBHSQK010000071">
    <property type="protein sequence ID" value="MFC5951449.1"/>
    <property type="molecule type" value="Genomic_DNA"/>
</dbReference>
<accession>A0ABW1IGG5</accession>
<name>A0ABW1IGG5_9PSEU</name>
<sequence length="357" mass="37874">MTAGDVLLVASQFGQKLDFFDATTLEKLDTVPDLIAQPHEMAWDGGRRLAYLAHTYRAGAYGEGKPKAHEISVIDADARKVVDVIDVGPYQAPHDVEYDPAADLIYTGVEAGDGRNGIVVVDAATRQVVGNIPLEAPNAHWMCLTPDGTKAYVAHKEAPVLSVVDLRARRQIGTIAAPSGAEEIDCAPDGRFVFAATPMMSLVVDVAQGQLNKAVPPPGTPVPGLVKIDVVTDAVVGRLEFDEYLSALRVAPDGRVLVTEFRFPEPGAAPGGSVRGRVHVVDPERLEVLASIEVDELPFTTRFSADGRTAFTANLKTGSVSVIDLGTYEVTATLDNNIGPGFGGSHGMCLVPARREG</sequence>
<evidence type="ECO:0008006" key="3">
    <source>
        <dbReference type="Google" id="ProtNLM"/>
    </source>
</evidence>
<keyword evidence="2" id="KW-1185">Reference proteome</keyword>
<dbReference type="RefSeq" id="WP_379569411.1">
    <property type="nucleotide sequence ID" value="NZ_JBHSQK010000071.1"/>
</dbReference>
<dbReference type="SUPFAM" id="SSF51004">
    <property type="entry name" value="C-terminal (heme d1) domain of cytochrome cd1-nitrite reductase"/>
    <property type="match status" value="1"/>
</dbReference>
<dbReference type="InterPro" id="IPR051200">
    <property type="entry name" value="Host-pathogen_enzymatic-act"/>
</dbReference>
<protein>
    <recommendedName>
        <fullName evidence="3">YncE family protein</fullName>
    </recommendedName>
</protein>
<comment type="caution">
    <text evidence="1">The sequence shown here is derived from an EMBL/GenBank/DDBJ whole genome shotgun (WGS) entry which is preliminary data.</text>
</comment>
<reference evidence="2" key="1">
    <citation type="journal article" date="2019" name="Int. J. Syst. Evol. Microbiol.">
        <title>The Global Catalogue of Microorganisms (GCM) 10K type strain sequencing project: providing services to taxonomists for standard genome sequencing and annotation.</title>
        <authorList>
            <consortium name="The Broad Institute Genomics Platform"/>
            <consortium name="The Broad Institute Genome Sequencing Center for Infectious Disease"/>
            <person name="Wu L."/>
            <person name="Ma J."/>
        </authorList>
    </citation>
    <scope>NUCLEOTIDE SEQUENCE [LARGE SCALE GENOMIC DNA]</scope>
    <source>
        <strain evidence="2">CGMCC 4.7397</strain>
    </source>
</reference>